<dbReference type="KEGG" id="mpf:MPUT_0339"/>
<proteinExistence type="predicted"/>
<name>A0A7U3ZSH6_MYCPK</name>
<evidence type="ECO:0000313" key="2">
    <source>
        <dbReference type="Proteomes" id="UP000008907"/>
    </source>
</evidence>
<dbReference type="AlphaFoldDB" id="A0A7U3ZSH6"/>
<evidence type="ECO:0000313" key="1">
    <source>
        <dbReference type="EMBL" id="AEM68717.1"/>
    </source>
</evidence>
<sequence>MNLNSSFNLTINFIESKKTLNFDRVAVAFNIDEQEDWMELANDFLVGYQMLLLKIYHYKTRQYKYLFCKNTHILVSKNTITVNTFSSSEFYTQNFVKNQNDQLLKKVNKKINSLLAMQKIGLDLEKLIELKQLQEQQYQLKMIKELSLRRENYEEI</sequence>
<dbReference type="Proteomes" id="UP000008907">
    <property type="component" value="Chromosome"/>
</dbReference>
<organism evidence="1 2">
    <name type="scientific">Mycoplasma putrefaciens (strain ATCC 15718 / NCTC 10155 / C30 KS-1 / KS-1)</name>
    <dbReference type="NCBI Taxonomy" id="743965"/>
    <lineage>
        <taxon>Bacteria</taxon>
        <taxon>Bacillati</taxon>
        <taxon>Mycoplasmatota</taxon>
        <taxon>Mollicutes</taxon>
        <taxon>Mycoplasmataceae</taxon>
        <taxon>Mycoplasma</taxon>
    </lineage>
</organism>
<dbReference type="NCBIfam" id="NF045935">
    <property type="entry name" value="MSC_0621_epsi"/>
    <property type="match status" value="1"/>
</dbReference>
<dbReference type="EMBL" id="CP003021">
    <property type="protein sequence ID" value="AEM68717.1"/>
    <property type="molecule type" value="Genomic_DNA"/>
</dbReference>
<protein>
    <submittedName>
        <fullName evidence="1">Uncharacterized protein</fullName>
    </submittedName>
</protein>
<dbReference type="RefSeq" id="WP_014035073.1">
    <property type="nucleotide sequence ID" value="NC_015946.1"/>
</dbReference>
<accession>A0A7U3ZSH6</accession>
<reference evidence="1 2" key="1">
    <citation type="journal article" date="2011" name="J. Bacteriol.">
        <title>Genome Sequence of Mycoplasma putrefaciens Type Strain KS1.</title>
        <authorList>
            <person name="Calcutt M.J."/>
            <person name="Foecking M.F."/>
        </authorList>
    </citation>
    <scope>NUCLEOTIDE SEQUENCE [LARGE SCALE GENOMIC DNA]</scope>
    <source>
        <strain evidence="2">ATCC 15718 / NCTC 10155 / C30 KS-1 / KS-1</strain>
    </source>
</reference>
<gene>
    <name evidence="1" type="ordered locus">MPUT_0339</name>
</gene>